<dbReference type="EMBL" id="JARPQC010000001">
    <property type="protein sequence ID" value="MDF9627526.1"/>
    <property type="molecule type" value="Genomic_DNA"/>
</dbReference>
<reference evidence="1" key="1">
    <citation type="submission" date="2023-03" db="EMBL/GenBank/DDBJ databases">
        <title>Comparative genome analysis of Brazilian Mesomycoplasma ovipneumoniae isolated from healthy and pneumonic sheep.</title>
        <authorList>
            <person name="Gaeta N."/>
            <person name="Timenetsky J."/>
            <person name="Ganda E."/>
            <person name="Gregory L."/>
        </authorList>
    </citation>
    <scope>NUCLEOTIDE SEQUENCE</scope>
    <source>
        <strain evidence="1">USP-SP475</strain>
    </source>
</reference>
<sequence length="167" mass="20045">MQTDHDRYIDQTEPDFVDDNAIQQMNKRLSEELSRNEKIQQHCLLEFNNNVNNFTMNVRGIADVIKDDIVYELKFVRDLTTAHFLQTASYMLALNLETGILWNVKKNEKYKIKIKNRENFRVKLAETISKGWYKEKNLNQNQAKKRSWSIWKLLRINKLLIWIKNLL</sequence>
<dbReference type="Pfam" id="PF13366">
    <property type="entry name" value="PDDEXK_3"/>
    <property type="match status" value="1"/>
</dbReference>
<organism evidence="1 2">
    <name type="scientific">Mesomycoplasma ovipneumoniae</name>
    <dbReference type="NCBI Taxonomy" id="29562"/>
    <lineage>
        <taxon>Bacteria</taxon>
        <taxon>Bacillati</taxon>
        <taxon>Mycoplasmatota</taxon>
        <taxon>Mycoplasmoidales</taxon>
        <taxon>Metamycoplasmataceae</taxon>
        <taxon>Mesomycoplasma</taxon>
    </lineage>
</organism>
<evidence type="ECO:0000313" key="2">
    <source>
        <dbReference type="Proteomes" id="UP001176114"/>
    </source>
</evidence>
<dbReference type="Gene3D" id="3.90.320.10">
    <property type="match status" value="1"/>
</dbReference>
<protein>
    <submittedName>
        <fullName evidence="1">GxxExxY protein</fullName>
    </submittedName>
</protein>
<evidence type="ECO:0000313" key="1">
    <source>
        <dbReference type="EMBL" id="MDF9627526.1"/>
    </source>
</evidence>
<dbReference type="InterPro" id="IPR026350">
    <property type="entry name" value="GxxExxY"/>
</dbReference>
<name>A0AAW6Q4B4_9BACT</name>
<comment type="caution">
    <text evidence="1">The sequence shown here is derived from an EMBL/GenBank/DDBJ whole genome shotgun (WGS) entry which is preliminary data.</text>
</comment>
<dbReference type="AlphaFoldDB" id="A0AAW6Q4B4"/>
<dbReference type="InterPro" id="IPR011604">
    <property type="entry name" value="PDDEXK-like_dom_sf"/>
</dbReference>
<accession>A0AAW6Q4B4</accession>
<dbReference type="RefSeq" id="WP_277446536.1">
    <property type="nucleotide sequence ID" value="NZ_JAUMTL010000008.1"/>
</dbReference>
<proteinExistence type="predicted"/>
<gene>
    <name evidence="1" type="ORF">P5716_00865</name>
</gene>
<dbReference type="Proteomes" id="UP001176114">
    <property type="component" value="Unassembled WGS sequence"/>
</dbReference>